<feature type="transmembrane region" description="Helical" evidence="4">
    <location>
        <begin position="163"/>
        <end position="181"/>
    </location>
</feature>
<dbReference type="EC" id="2.7.13.3" evidence="2"/>
<evidence type="ECO:0000313" key="7">
    <source>
        <dbReference type="Proteomes" id="UP000613266"/>
    </source>
</evidence>
<dbReference type="Proteomes" id="UP000613266">
    <property type="component" value="Unassembled WGS sequence"/>
</dbReference>
<feature type="transmembrane region" description="Helical" evidence="4">
    <location>
        <begin position="111"/>
        <end position="142"/>
    </location>
</feature>
<dbReference type="PRINTS" id="PR00344">
    <property type="entry name" value="BCTRLSENSOR"/>
</dbReference>
<dbReference type="Gene3D" id="3.30.565.10">
    <property type="entry name" value="Histidine kinase-like ATPase, C-terminal domain"/>
    <property type="match status" value="1"/>
</dbReference>
<dbReference type="InterPro" id="IPR036890">
    <property type="entry name" value="HATPase_C_sf"/>
</dbReference>
<comment type="catalytic activity">
    <reaction evidence="1">
        <text>ATP + protein L-histidine = ADP + protein N-phospho-L-histidine.</text>
        <dbReference type="EC" id="2.7.13.3"/>
    </reaction>
</comment>
<evidence type="ECO:0000256" key="1">
    <source>
        <dbReference type="ARBA" id="ARBA00000085"/>
    </source>
</evidence>
<keyword evidence="4" id="KW-0472">Membrane</keyword>
<dbReference type="Gene3D" id="1.10.287.130">
    <property type="match status" value="1"/>
</dbReference>
<accession>A0A931NDN3</accession>
<dbReference type="PANTHER" id="PTHR43065:SF42">
    <property type="entry name" value="TWO-COMPONENT SENSOR PPRA"/>
    <property type="match status" value="1"/>
</dbReference>
<dbReference type="Pfam" id="PF02518">
    <property type="entry name" value="HATPase_c"/>
    <property type="match status" value="1"/>
</dbReference>
<dbReference type="InterPro" id="IPR036097">
    <property type="entry name" value="HisK_dim/P_sf"/>
</dbReference>
<dbReference type="SMART" id="SM00387">
    <property type="entry name" value="HATPase_c"/>
    <property type="match status" value="1"/>
</dbReference>
<dbReference type="InterPro" id="IPR003594">
    <property type="entry name" value="HATPase_dom"/>
</dbReference>
<evidence type="ECO:0000259" key="5">
    <source>
        <dbReference type="PROSITE" id="PS50109"/>
    </source>
</evidence>
<name>A0A931NDN3_9BURK</name>
<reference evidence="6" key="1">
    <citation type="submission" date="2020-12" db="EMBL/GenBank/DDBJ databases">
        <title>The genome sequence of Inhella sp. 1Y17.</title>
        <authorList>
            <person name="Liu Y."/>
        </authorList>
    </citation>
    <scope>NUCLEOTIDE SEQUENCE</scope>
    <source>
        <strain evidence="6">1Y17</strain>
    </source>
</reference>
<dbReference type="EMBL" id="JAEDAK010000004">
    <property type="protein sequence ID" value="MBH9576842.1"/>
    <property type="molecule type" value="Genomic_DNA"/>
</dbReference>
<proteinExistence type="predicted"/>
<feature type="transmembrane region" description="Helical" evidence="4">
    <location>
        <begin position="81"/>
        <end position="99"/>
    </location>
</feature>
<dbReference type="SUPFAM" id="SSF47384">
    <property type="entry name" value="Homodimeric domain of signal transducing histidine kinase"/>
    <property type="match status" value="1"/>
</dbReference>
<dbReference type="InterPro" id="IPR004358">
    <property type="entry name" value="Sig_transdc_His_kin-like_C"/>
</dbReference>
<keyword evidence="7" id="KW-1185">Reference proteome</keyword>
<feature type="transmembrane region" description="Helical" evidence="4">
    <location>
        <begin position="54"/>
        <end position="74"/>
    </location>
</feature>
<dbReference type="InterPro" id="IPR005467">
    <property type="entry name" value="His_kinase_dom"/>
</dbReference>
<evidence type="ECO:0000256" key="3">
    <source>
        <dbReference type="SAM" id="Coils"/>
    </source>
</evidence>
<feature type="coiled-coil region" evidence="3">
    <location>
        <begin position="181"/>
        <end position="257"/>
    </location>
</feature>
<comment type="caution">
    <text evidence="6">The sequence shown here is derived from an EMBL/GenBank/DDBJ whole genome shotgun (WGS) entry which is preliminary data.</text>
</comment>
<feature type="domain" description="Histidine kinase" evidence="5">
    <location>
        <begin position="266"/>
        <end position="498"/>
    </location>
</feature>
<dbReference type="RefSeq" id="WP_198110450.1">
    <property type="nucleotide sequence ID" value="NZ_JAEDAK010000004.1"/>
</dbReference>
<organism evidence="6 7">
    <name type="scientific">Inhella proteolytica</name>
    <dbReference type="NCBI Taxonomy" id="2795029"/>
    <lineage>
        <taxon>Bacteria</taxon>
        <taxon>Pseudomonadati</taxon>
        <taxon>Pseudomonadota</taxon>
        <taxon>Betaproteobacteria</taxon>
        <taxon>Burkholderiales</taxon>
        <taxon>Sphaerotilaceae</taxon>
        <taxon>Inhella</taxon>
    </lineage>
</organism>
<dbReference type="PROSITE" id="PS50109">
    <property type="entry name" value="HIS_KIN"/>
    <property type="match status" value="1"/>
</dbReference>
<sequence>MSPNLDHSYFRLSRLETSARERLRRVVRLMVALTALLLLTLISLGLLVEHQLPPQRFVAVVCLMPTVALSYALMRRERLRAAAATLAWGAFLSVAAQAVTTGGLNNPGLFAFPLLILLAGALLGPAQALALAVGEALALGFITLTRSLGLQPAVPALPAPTQGLILTFLVAMSYLALRYFLRSHQEDMEEIAGLNEALEGKVQALHTQGLELQRRDAELRRLNLELEARVAERTQELSSALARLQAAQQELVEAEKLTAMGSLVAGVAHELNTPIGNALASATTLGATANEMAQCVAAGPVRRSELLQLTRRMQDASELTERSIHRAAHLVHSFKQVAVDQASERRRCFELAEMLEEVLEMLRPNFRHRQIEFQREVVGEIQMDSYPGALSQVVMNLALNAALHAFEGRPTGCVTLRASTLPQGLIKLVCEDDGLGMDVATQRRVFEPFFTTRLGKGGSGLGLSIARNLSMQVLGGRLELESSPGQGSRFILTMPAVLGEGVLPPPLEGGR</sequence>
<protein>
    <recommendedName>
        <fullName evidence="2">histidine kinase</fullName>
        <ecNumber evidence="2">2.7.13.3</ecNumber>
    </recommendedName>
</protein>
<dbReference type="PANTHER" id="PTHR43065">
    <property type="entry name" value="SENSOR HISTIDINE KINASE"/>
    <property type="match status" value="1"/>
</dbReference>
<dbReference type="GO" id="GO:0000155">
    <property type="term" value="F:phosphorelay sensor kinase activity"/>
    <property type="evidence" value="ECO:0007669"/>
    <property type="project" value="InterPro"/>
</dbReference>
<evidence type="ECO:0000256" key="4">
    <source>
        <dbReference type="SAM" id="Phobius"/>
    </source>
</evidence>
<evidence type="ECO:0000313" key="6">
    <source>
        <dbReference type="EMBL" id="MBH9576842.1"/>
    </source>
</evidence>
<keyword evidence="4" id="KW-1133">Transmembrane helix</keyword>
<feature type="transmembrane region" description="Helical" evidence="4">
    <location>
        <begin position="26"/>
        <end position="48"/>
    </location>
</feature>
<dbReference type="AlphaFoldDB" id="A0A931NDN3"/>
<keyword evidence="3" id="KW-0175">Coiled coil</keyword>
<evidence type="ECO:0000256" key="2">
    <source>
        <dbReference type="ARBA" id="ARBA00012438"/>
    </source>
</evidence>
<keyword evidence="4" id="KW-0812">Transmembrane</keyword>
<gene>
    <name evidence="6" type="ORF">I7X39_07990</name>
</gene>
<dbReference type="SUPFAM" id="SSF55874">
    <property type="entry name" value="ATPase domain of HSP90 chaperone/DNA topoisomerase II/histidine kinase"/>
    <property type="match status" value="1"/>
</dbReference>